<evidence type="ECO:0000313" key="3">
    <source>
        <dbReference type="Proteomes" id="UP000016605"/>
    </source>
</evidence>
<reference evidence="2 3" key="1">
    <citation type="submission" date="2013-08" db="EMBL/GenBank/DDBJ databases">
        <authorList>
            <person name="Weinstock G."/>
            <person name="Sodergren E."/>
            <person name="Wylie T."/>
            <person name="Fulton L."/>
            <person name="Fulton R."/>
            <person name="Fronick C."/>
            <person name="O'Laughlin M."/>
            <person name="Godfrey J."/>
            <person name="Miner T."/>
            <person name="Herter B."/>
            <person name="Appelbaum E."/>
            <person name="Cordes M."/>
            <person name="Lek S."/>
            <person name="Wollam A."/>
            <person name="Pepin K.H."/>
            <person name="Palsikar V.B."/>
            <person name="Mitreva M."/>
            <person name="Wilson R.K."/>
        </authorList>
    </citation>
    <scope>NUCLEOTIDE SEQUENCE [LARGE SCALE GENOMIC DNA]</scope>
    <source>
        <strain evidence="2 3">ATCC 14665</strain>
    </source>
</reference>
<feature type="compositionally biased region" description="Polar residues" evidence="1">
    <location>
        <begin position="44"/>
        <end position="59"/>
    </location>
</feature>
<dbReference type="EMBL" id="AWVQ01000863">
    <property type="protein sequence ID" value="ERK67239.1"/>
    <property type="molecule type" value="Genomic_DNA"/>
</dbReference>
<comment type="caution">
    <text evidence="2">The sequence shown here is derived from an EMBL/GenBank/DDBJ whole genome shotgun (WGS) entry which is preliminary data.</text>
</comment>
<gene>
    <name evidence="2" type="ORF">N136_04680</name>
</gene>
<evidence type="ECO:0000313" key="2">
    <source>
        <dbReference type="EMBL" id="ERK67239.1"/>
    </source>
</evidence>
<accession>U2RF96</accession>
<proteinExistence type="predicted"/>
<dbReference type="AlphaFoldDB" id="U2RF96"/>
<dbReference type="HOGENOM" id="CLU_2954935_0_0_11"/>
<feature type="region of interest" description="Disordered" evidence="1">
    <location>
        <begin position="39"/>
        <end position="59"/>
    </location>
</feature>
<dbReference type="Proteomes" id="UP000016605">
    <property type="component" value="Unassembled WGS sequence"/>
</dbReference>
<name>U2RF96_LEIAQ</name>
<protein>
    <submittedName>
        <fullName evidence="2">Uncharacterized protein</fullName>
    </submittedName>
</protein>
<evidence type="ECO:0000256" key="1">
    <source>
        <dbReference type="SAM" id="MobiDB-lite"/>
    </source>
</evidence>
<sequence length="59" mass="6162">MGDPAGGVVVVDLRGCTAACFAHVHRCPSEEPRTRFRRAAASHPISTVTATSPTTIEAV</sequence>
<organism evidence="2 3">
    <name type="scientific">Leifsonia aquatica ATCC 14665</name>
    <dbReference type="NCBI Taxonomy" id="1358026"/>
    <lineage>
        <taxon>Bacteria</taxon>
        <taxon>Bacillati</taxon>
        <taxon>Actinomycetota</taxon>
        <taxon>Actinomycetes</taxon>
        <taxon>Micrococcales</taxon>
        <taxon>Microbacteriaceae</taxon>
        <taxon>Leifsonia</taxon>
    </lineage>
</organism>